<name>A0A8C9TND7_SCLFO</name>
<evidence type="ECO:0000256" key="8">
    <source>
        <dbReference type="PROSITE-ProRule" id="PRU00646"/>
    </source>
</evidence>
<dbReference type="Ensembl" id="ENSSFOT00015056268.1">
    <property type="protein sequence ID" value="ENSSFOP00015049509.1"/>
    <property type="gene ID" value="ENSSFOG00015018771.2"/>
</dbReference>
<dbReference type="PANTHER" id="PTHR13678">
    <property type="entry name" value="VACUOLAR PROTEIN SORTING-ASSOCIATED PROTEIN 37"/>
    <property type="match status" value="1"/>
</dbReference>
<accession>A0A8C9TND7</accession>
<evidence type="ECO:0000256" key="4">
    <source>
        <dbReference type="ARBA" id="ARBA00022753"/>
    </source>
</evidence>
<dbReference type="GO" id="GO:0000813">
    <property type="term" value="C:ESCRT I complex"/>
    <property type="evidence" value="ECO:0007669"/>
    <property type="project" value="UniProtKB-ARBA"/>
</dbReference>
<evidence type="ECO:0000313" key="12">
    <source>
        <dbReference type="Proteomes" id="UP000694397"/>
    </source>
</evidence>
<dbReference type="GO" id="GO:0006623">
    <property type="term" value="P:protein targeting to vacuole"/>
    <property type="evidence" value="ECO:0007669"/>
    <property type="project" value="TreeGrafter"/>
</dbReference>
<evidence type="ECO:0000256" key="1">
    <source>
        <dbReference type="ARBA" id="ARBA00004633"/>
    </source>
</evidence>
<dbReference type="CTD" id="559483"/>
<dbReference type="InterPro" id="IPR037202">
    <property type="entry name" value="ESCRT_assembly_dom"/>
</dbReference>
<dbReference type="GO" id="GO:0039702">
    <property type="term" value="P:viral budding via host ESCRT complex"/>
    <property type="evidence" value="ECO:0007669"/>
    <property type="project" value="UniProtKB-ARBA"/>
</dbReference>
<dbReference type="OrthoDB" id="10004364at2759"/>
<evidence type="ECO:0000256" key="5">
    <source>
        <dbReference type="ARBA" id="ARBA00022927"/>
    </source>
</evidence>
<feature type="domain" description="VPS37 C-terminal" evidence="10">
    <location>
        <begin position="82"/>
        <end position="171"/>
    </location>
</feature>
<feature type="compositionally biased region" description="Pro residues" evidence="9">
    <location>
        <begin position="244"/>
        <end position="268"/>
    </location>
</feature>
<evidence type="ECO:0000259" key="10">
    <source>
        <dbReference type="PROSITE" id="PS51314"/>
    </source>
</evidence>
<gene>
    <name evidence="11" type="primary">VPS37B</name>
</gene>
<dbReference type="Gene3D" id="1.10.287.660">
    <property type="entry name" value="Helix hairpin bin"/>
    <property type="match status" value="1"/>
</dbReference>
<comment type="function">
    <text evidence="7">Component of the ESCRT-I complex, a regulator of vesicular trafficking process. Required for the sorting of endocytic ubiquitinated cargos into multivesicular bodies. May be involved in cell growth and differentiation.</text>
</comment>
<organism evidence="11 12">
    <name type="scientific">Scleropages formosus</name>
    <name type="common">Asian bonytongue</name>
    <name type="synonym">Osteoglossum formosum</name>
    <dbReference type="NCBI Taxonomy" id="113540"/>
    <lineage>
        <taxon>Eukaryota</taxon>
        <taxon>Metazoa</taxon>
        <taxon>Chordata</taxon>
        <taxon>Craniata</taxon>
        <taxon>Vertebrata</taxon>
        <taxon>Euteleostomi</taxon>
        <taxon>Actinopterygii</taxon>
        <taxon>Neopterygii</taxon>
        <taxon>Teleostei</taxon>
        <taxon>Osteoglossocephala</taxon>
        <taxon>Osteoglossomorpha</taxon>
        <taxon>Osteoglossiformes</taxon>
        <taxon>Osteoglossidae</taxon>
        <taxon>Scleropages</taxon>
    </lineage>
</organism>
<sequence>MSDFGDKFSSYSLTQLNNLLEDDDKLDKIVQDMEEVQKVQQTKQMTLASNRSLAEQNLLLQPRLDSQKNELTKRYQHLQDLFEAFQLRKSTLDYHSGINSLDTLLALLQTEGAKIEEETENMADSFLEGNVSLDTFVDEYHSRRKLAHLRRVKIDKLHEVVLKGHRLTQAQLAALATHPQDPAASASFLPNSGSSPVPQLRKAPTLQPTQLGASQPASDAYSGTPYPSIPPRVSYPQLGSTPSFPSPSVPFVPQYPPALPQGPPPRPALQPGFILQ</sequence>
<dbReference type="Pfam" id="PF07200">
    <property type="entry name" value="Mod_r"/>
    <property type="match status" value="1"/>
</dbReference>
<dbReference type="Proteomes" id="UP000694397">
    <property type="component" value="Chromosome 12"/>
</dbReference>
<comment type="similarity">
    <text evidence="2">Belongs to the VPS37 family.</text>
</comment>
<dbReference type="InterPro" id="IPR029012">
    <property type="entry name" value="Helix_hairpin_bin_sf"/>
</dbReference>
<dbReference type="KEGG" id="sfm:108940351"/>
<dbReference type="GO" id="GO:0006612">
    <property type="term" value="P:protein targeting to membrane"/>
    <property type="evidence" value="ECO:0007669"/>
    <property type="project" value="TreeGrafter"/>
</dbReference>
<proteinExistence type="inferred from homology"/>
<keyword evidence="3 8" id="KW-0813">Transport</keyword>
<evidence type="ECO:0000313" key="11">
    <source>
        <dbReference type="Ensembl" id="ENSSFOP00015049509.1"/>
    </source>
</evidence>
<reference evidence="11" key="3">
    <citation type="submission" date="2025-09" db="UniProtKB">
        <authorList>
            <consortium name="Ensembl"/>
        </authorList>
    </citation>
    <scope>IDENTIFICATION</scope>
</reference>
<evidence type="ECO:0000256" key="9">
    <source>
        <dbReference type="SAM" id="MobiDB-lite"/>
    </source>
</evidence>
<comment type="subcellular location">
    <subcellularLocation>
        <location evidence="1">Late endosome membrane</location>
        <topology evidence="1">Peripheral membrane protein</topology>
    </subcellularLocation>
</comment>
<dbReference type="GO" id="GO:0016236">
    <property type="term" value="P:macroautophagy"/>
    <property type="evidence" value="ECO:0007669"/>
    <property type="project" value="UniProtKB-ARBA"/>
</dbReference>
<reference evidence="11 12" key="1">
    <citation type="submission" date="2019-04" db="EMBL/GenBank/DDBJ databases">
        <authorList>
            <consortium name="Wellcome Sanger Institute Data Sharing"/>
        </authorList>
    </citation>
    <scope>NUCLEOTIDE SEQUENCE [LARGE SCALE GENOMIC DNA]</scope>
</reference>
<dbReference type="GO" id="GO:0036258">
    <property type="term" value="P:multivesicular body assembly"/>
    <property type="evidence" value="ECO:0007669"/>
    <property type="project" value="UniProtKB-ARBA"/>
</dbReference>
<keyword evidence="4" id="KW-0967">Endosome</keyword>
<dbReference type="InterPro" id="IPR009851">
    <property type="entry name" value="Mod_r"/>
</dbReference>
<keyword evidence="6" id="KW-0472">Membrane</keyword>
<dbReference type="PANTHER" id="PTHR13678:SF9">
    <property type="entry name" value="VACUOLAR PROTEIN SORTING-ASSOCIATED PROTEIN 37B"/>
    <property type="match status" value="1"/>
</dbReference>
<keyword evidence="5 8" id="KW-0653">Protein transport</keyword>
<dbReference type="FunFam" id="1.10.287.660:FF:000003">
    <property type="entry name" value="vacuolar protein sorting-associated protein 37B"/>
    <property type="match status" value="1"/>
</dbReference>
<feature type="compositionally biased region" description="Polar residues" evidence="9">
    <location>
        <begin position="206"/>
        <end position="217"/>
    </location>
</feature>
<dbReference type="GO" id="GO:0048306">
    <property type="term" value="F:calcium-dependent protein binding"/>
    <property type="evidence" value="ECO:0007669"/>
    <property type="project" value="UniProtKB-ARBA"/>
</dbReference>
<keyword evidence="12" id="KW-1185">Reference proteome</keyword>
<evidence type="ECO:0000256" key="7">
    <source>
        <dbReference type="ARBA" id="ARBA00025010"/>
    </source>
</evidence>
<dbReference type="PROSITE" id="PS51314">
    <property type="entry name" value="VPS37_C"/>
    <property type="match status" value="1"/>
</dbReference>
<dbReference type="GO" id="GO:0043162">
    <property type="term" value="P:ubiquitin-dependent protein catabolic process via the multivesicular body sorting pathway"/>
    <property type="evidence" value="ECO:0007669"/>
    <property type="project" value="TreeGrafter"/>
</dbReference>
<feature type="region of interest" description="Disordered" evidence="9">
    <location>
        <begin position="182"/>
        <end position="276"/>
    </location>
</feature>
<evidence type="ECO:0000256" key="3">
    <source>
        <dbReference type="ARBA" id="ARBA00022448"/>
    </source>
</evidence>
<dbReference type="GO" id="GO:0031902">
    <property type="term" value="C:late endosome membrane"/>
    <property type="evidence" value="ECO:0007669"/>
    <property type="project" value="UniProtKB-SubCell"/>
</dbReference>
<reference evidence="11" key="2">
    <citation type="submission" date="2025-08" db="UniProtKB">
        <authorList>
            <consortium name="Ensembl"/>
        </authorList>
    </citation>
    <scope>IDENTIFICATION</scope>
</reference>
<evidence type="ECO:0000256" key="2">
    <source>
        <dbReference type="ARBA" id="ARBA00007617"/>
    </source>
</evidence>
<dbReference type="AlphaFoldDB" id="A0A8C9TND7"/>
<evidence type="ECO:0000256" key="6">
    <source>
        <dbReference type="ARBA" id="ARBA00023136"/>
    </source>
</evidence>
<feature type="compositionally biased region" description="Polar residues" evidence="9">
    <location>
        <begin position="188"/>
        <end position="197"/>
    </location>
</feature>
<protein>
    <submittedName>
        <fullName evidence="11">VPS37B subunit of ESCRT-I</fullName>
    </submittedName>
</protein>
<dbReference type="SUPFAM" id="SSF140111">
    <property type="entry name" value="Endosomal sorting complex assembly domain"/>
    <property type="match status" value="1"/>
</dbReference>
<dbReference type="GeneTree" id="ENSGT00950000183012"/>